<proteinExistence type="predicted"/>
<name>A0A1M5FZT6_9BACT</name>
<sequence length="132" mass="14897">MHLTTCEIDQLTAINDRMKVLHVQIAHIKRIMTWLVQDDCTVAVVMEIHNNTICTENNAAAIASQRLAASLKADAKPCRRKLQHLFGESAGLRFMSMILTEKEMELEDCRIESEALLRRATLPTKQTVSHAV</sequence>
<keyword evidence="2" id="KW-1185">Reference proteome</keyword>
<dbReference type="STRING" id="1302690.BUE76_10520"/>
<reference evidence="1 2" key="1">
    <citation type="submission" date="2016-11" db="EMBL/GenBank/DDBJ databases">
        <authorList>
            <person name="Jaros S."/>
            <person name="Januszkiewicz K."/>
            <person name="Wedrychowicz H."/>
        </authorList>
    </citation>
    <scope>NUCLEOTIDE SEQUENCE [LARGE SCALE GENOMIC DNA]</scope>
    <source>
        <strain evidence="1 2">DSM 26897</strain>
    </source>
</reference>
<dbReference type="RefSeq" id="WP_073045925.1">
    <property type="nucleotide sequence ID" value="NZ_FQUO01000015.1"/>
</dbReference>
<accession>A0A1M5FZT6</accession>
<evidence type="ECO:0000313" key="1">
    <source>
        <dbReference type="EMBL" id="SHF96998.1"/>
    </source>
</evidence>
<protein>
    <submittedName>
        <fullName evidence="1">Uncharacterized protein</fullName>
    </submittedName>
</protein>
<gene>
    <name evidence="1" type="ORF">SAMN05444008_11540</name>
</gene>
<dbReference type="Proteomes" id="UP000184368">
    <property type="component" value="Unassembled WGS sequence"/>
</dbReference>
<evidence type="ECO:0000313" key="2">
    <source>
        <dbReference type="Proteomes" id="UP000184368"/>
    </source>
</evidence>
<dbReference type="EMBL" id="FQUO01000015">
    <property type="protein sequence ID" value="SHF96998.1"/>
    <property type="molecule type" value="Genomic_DNA"/>
</dbReference>
<dbReference type="AlphaFoldDB" id="A0A1M5FZT6"/>
<organism evidence="1 2">
    <name type="scientific">Cnuella takakiae</name>
    <dbReference type="NCBI Taxonomy" id="1302690"/>
    <lineage>
        <taxon>Bacteria</taxon>
        <taxon>Pseudomonadati</taxon>
        <taxon>Bacteroidota</taxon>
        <taxon>Chitinophagia</taxon>
        <taxon>Chitinophagales</taxon>
        <taxon>Chitinophagaceae</taxon>
        <taxon>Cnuella</taxon>
    </lineage>
</organism>